<name>A0A1M6KW39_9BACL</name>
<protein>
    <submittedName>
        <fullName evidence="1">Uncharacterized protein</fullName>
    </submittedName>
</protein>
<gene>
    <name evidence="1" type="ORF">SAMN05443507_10226</name>
</gene>
<dbReference type="Proteomes" id="UP000184016">
    <property type="component" value="Unassembled WGS sequence"/>
</dbReference>
<dbReference type="OrthoDB" id="2989429at2"/>
<organism evidence="1 2">
    <name type="scientific">Alicyclobacillus tolerans</name>
    <dbReference type="NCBI Taxonomy" id="90970"/>
    <lineage>
        <taxon>Bacteria</taxon>
        <taxon>Bacillati</taxon>
        <taxon>Bacillota</taxon>
        <taxon>Bacilli</taxon>
        <taxon>Bacillales</taxon>
        <taxon>Alicyclobacillaceae</taxon>
        <taxon>Alicyclobacillus</taxon>
    </lineage>
</organism>
<evidence type="ECO:0000313" key="2">
    <source>
        <dbReference type="Proteomes" id="UP000184016"/>
    </source>
</evidence>
<dbReference type="STRING" id="1830138.SAMN05443507_10226"/>
<keyword evidence="2" id="KW-1185">Reference proteome</keyword>
<dbReference type="EMBL" id="FRAF01000002">
    <property type="protein sequence ID" value="SHJ63092.1"/>
    <property type="molecule type" value="Genomic_DNA"/>
</dbReference>
<sequence>MNWIPMLSMTEGMVTPNTGFMEFNLQMPMGYREWRGMFTELGVESTLFNGYALQYKDGGKKISDTAVQLHFFEHGLYIAPPFVTEEYYFHIPIRELKIGKVYFDLPKEQNLLSLEGYKPKREQLQAIDIWSCLSEDMEEQIIYSFFYEVHIQTDSRIYHFERFRLQQ</sequence>
<dbReference type="AlphaFoldDB" id="A0A1M6KW39"/>
<reference evidence="2" key="1">
    <citation type="submission" date="2016-11" db="EMBL/GenBank/DDBJ databases">
        <authorList>
            <person name="Varghese N."/>
            <person name="Submissions S."/>
        </authorList>
    </citation>
    <scope>NUCLEOTIDE SEQUENCE [LARGE SCALE GENOMIC DNA]</scope>
    <source>
        <strain evidence="2">USBA-503</strain>
    </source>
</reference>
<accession>A0A1M6KW39</accession>
<proteinExistence type="predicted"/>
<dbReference type="RefSeq" id="WP_072872794.1">
    <property type="nucleotide sequence ID" value="NZ_FRAF01000002.1"/>
</dbReference>
<evidence type="ECO:0000313" key="1">
    <source>
        <dbReference type="EMBL" id="SHJ63092.1"/>
    </source>
</evidence>